<gene>
    <name evidence="2" type="ORF">AWH56_13780</name>
</gene>
<dbReference type="EMBL" id="LQXD01000123">
    <property type="protein sequence ID" value="OIJ13513.1"/>
    <property type="molecule type" value="Genomic_DNA"/>
</dbReference>
<organism evidence="2">
    <name type="scientific">Anaerobacillus isosaccharinicus</name>
    <dbReference type="NCBI Taxonomy" id="1532552"/>
    <lineage>
        <taxon>Bacteria</taxon>
        <taxon>Bacillati</taxon>
        <taxon>Bacillota</taxon>
        <taxon>Bacilli</taxon>
        <taxon>Bacillales</taxon>
        <taxon>Bacillaceae</taxon>
        <taxon>Anaerobacillus</taxon>
    </lineage>
</organism>
<comment type="caution">
    <text evidence="2">The sequence shown here is derived from an EMBL/GenBank/DDBJ whole genome shotgun (WGS) entry which is preliminary data.</text>
</comment>
<reference evidence="2" key="1">
    <citation type="submission" date="2016-10" db="EMBL/GenBank/DDBJ databases">
        <title>Draft genome sequences of four alkaliphilic bacteria belonging to the Anaerobacillus genus.</title>
        <authorList>
            <person name="Bassil N.M."/>
            <person name="Lloyd J.R."/>
        </authorList>
    </citation>
    <scope>NUCLEOTIDE SEQUENCE [LARGE SCALE GENOMIC DNA]</scope>
    <source>
        <strain evidence="2">NB2006</strain>
    </source>
</reference>
<accession>A0A1S2LN37</accession>
<proteinExistence type="predicted"/>
<name>A0A1S2LN37_9BACI</name>
<evidence type="ECO:0000313" key="2">
    <source>
        <dbReference type="EMBL" id="OIJ13513.1"/>
    </source>
</evidence>
<keyword evidence="1" id="KW-0175">Coiled coil</keyword>
<sequence>MNYKGKVTSKMINNLEDYKNQLEDGIGEMETMVDQLRAEIHDLLEKKVALEKVVEVFKNDLRNFMAKWRLWLIN</sequence>
<evidence type="ECO:0000256" key="1">
    <source>
        <dbReference type="SAM" id="Coils"/>
    </source>
</evidence>
<feature type="coiled-coil region" evidence="1">
    <location>
        <begin position="19"/>
        <end position="53"/>
    </location>
</feature>
<protein>
    <submittedName>
        <fullName evidence="2">Uncharacterized protein</fullName>
    </submittedName>
</protein>
<dbReference type="AlphaFoldDB" id="A0A1S2LN37"/>